<keyword evidence="3" id="KW-1185">Reference proteome</keyword>
<name>A0A2I0SYH6_9ACTN</name>
<sequence>MTSPAIRPAPPAADGSRPAHEHRRLRLWERRVRAAGLPRLWAGRCTALSDPSRRAAAIRHTAATFAALPKPYRFVLALLLRLFPVAVALTDPLAPLRGAPDQARLQRTADRLSTVPGCAELLKASSSLALYGALDGPTPQRSTTRRQGLG</sequence>
<gene>
    <name evidence="2" type="ORF">CW362_00985</name>
</gene>
<proteinExistence type="predicted"/>
<dbReference type="Proteomes" id="UP000236178">
    <property type="component" value="Unassembled WGS sequence"/>
</dbReference>
<comment type="caution">
    <text evidence="2">The sequence shown here is derived from an EMBL/GenBank/DDBJ whole genome shotgun (WGS) entry which is preliminary data.</text>
</comment>
<reference evidence="2 3" key="1">
    <citation type="submission" date="2017-12" db="EMBL/GenBank/DDBJ databases">
        <title>Streptomyces populusis sp. nov., a novel endophytic actinobacterium isolated from stems of Populus adenopoda Maxim.</title>
        <authorList>
            <person name="Wang Z."/>
        </authorList>
    </citation>
    <scope>NUCLEOTIDE SEQUENCE [LARGE SCALE GENOMIC DNA]</scope>
    <source>
        <strain evidence="2 3">A249</strain>
    </source>
</reference>
<organism evidence="2 3">
    <name type="scientific">Streptomyces populi</name>
    <dbReference type="NCBI Taxonomy" id="2058924"/>
    <lineage>
        <taxon>Bacteria</taxon>
        <taxon>Bacillati</taxon>
        <taxon>Actinomycetota</taxon>
        <taxon>Actinomycetes</taxon>
        <taxon>Kitasatosporales</taxon>
        <taxon>Streptomycetaceae</taxon>
        <taxon>Streptomyces</taxon>
    </lineage>
</organism>
<evidence type="ECO:0000313" key="2">
    <source>
        <dbReference type="EMBL" id="PKT74994.1"/>
    </source>
</evidence>
<dbReference type="RefSeq" id="WP_103547304.1">
    <property type="nucleotide sequence ID" value="NZ_JBHJSK010000002.1"/>
</dbReference>
<dbReference type="OrthoDB" id="9916850at2"/>
<dbReference type="EMBL" id="PJOS01000001">
    <property type="protein sequence ID" value="PKT74994.1"/>
    <property type="molecule type" value="Genomic_DNA"/>
</dbReference>
<evidence type="ECO:0000256" key="1">
    <source>
        <dbReference type="SAM" id="MobiDB-lite"/>
    </source>
</evidence>
<evidence type="ECO:0000313" key="3">
    <source>
        <dbReference type="Proteomes" id="UP000236178"/>
    </source>
</evidence>
<dbReference type="AlphaFoldDB" id="A0A2I0SYH6"/>
<feature type="region of interest" description="Disordered" evidence="1">
    <location>
        <begin position="1"/>
        <end position="21"/>
    </location>
</feature>
<protein>
    <submittedName>
        <fullName evidence="2">Uncharacterized protein</fullName>
    </submittedName>
</protein>
<accession>A0A2I0SYH6</accession>